<gene>
    <name evidence="2" type="ORF">MMF94_19915</name>
</gene>
<evidence type="ECO:0000256" key="1">
    <source>
        <dbReference type="SAM" id="MobiDB-lite"/>
    </source>
</evidence>
<keyword evidence="3" id="KW-1185">Reference proteome</keyword>
<name>A0ABS9THD5_9PSEU</name>
<reference evidence="2 3" key="1">
    <citation type="submission" date="2022-03" db="EMBL/GenBank/DDBJ databases">
        <title>Pseudonocardia alaer sp. nov., a novel actinomycete isolated from reed forest soil.</title>
        <authorList>
            <person name="Wang L."/>
        </authorList>
    </citation>
    <scope>NUCLEOTIDE SEQUENCE [LARGE SCALE GENOMIC DNA]</scope>
    <source>
        <strain evidence="2 3">Y-16303</strain>
    </source>
</reference>
<feature type="compositionally biased region" description="Low complexity" evidence="1">
    <location>
        <begin position="27"/>
        <end position="38"/>
    </location>
</feature>
<dbReference type="RefSeq" id="WP_241038592.1">
    <property type="nucleotide sequence ID" value="NZ_BAAAJF010000012.1"/>
</dbReference>
<dbReference type="InterPro" id="IPR012334">
    <property type="entry name" value="Pectin_lyas_fold"/>
</dbReference>
<organism evidence="2 3">
    <name type="scientific">Pseudonocardia alaniniphila</name>
    <dbReference type="NCBI Taxonomy" id="75291"/>
    <lineage>
        <taxon>Bacteria</taxon>
        <taxon>Bacillati</taxon>
        <taxon>Actinomycetota</taxon>
        <taxon>Actinomycetes</taxon>
        <taxon>Pseudonocardiales</taxon>
        <taxon>Pseudonocardiaceae</taxon>
        <taxon>Pseudonocardia</taxon>
    </lineage>
</organism>
<feature type="compositionally biased region" description="Basic and acidic residues" evidence="1">
    <location>
        <begin position="39"/>
        <end position="68"/>
    </location>
</feature>
<dbReference type="Gene3D" id="2.160.20.10">
    <property type="entry name" value="Single-stranded right-handed beta-helix, Pectin lyase-like"/>
    <property type="match status" value="1"/>
</dbReference>
<feature type="region of interest" description="Disordered" evidence="1">
    <location>
        <begin position="27"/>
        <end position="88"/>
    </location>
</feature>
<dbReference type="SMART" id="SM00710">
    <property type="entry name" value="PbH1"/>
    <property type="match status" value="5"/>
</dbReference>
<dbReference type="Proteomes" id="UP001299970">
    <property type="component" value="Unassembled WGS sequence"/>
</dbReference>
<evidence type="ECO:0000313" key="2">
    <source>
        <dbReference type="EMBL" id="MCH6167960.1"/>
    </source>
</evidence>
<dbReference type="SUPFAM" id="SSF51126">
    <property type="entry name" value="Pectin lyase-like"/>
    <property type="match status" value="1"/>
</dbReference>
<comment type="caution">
    <text evidence="2">The sequence shown here is derived from an EMBL/GenBank/DDBJ whole genome shotgun (WGS) entry which is preliminary data.</text>
</comment>
<sequence length="380" mass="39292">MQVPRWMLLVVAVVVWAVPILGADSADAARSDAVAPAADPRKDATSDSAKREASRDSDGEESSPKAEAAEQEAAPDEKAEDATPADDSGKRLAAVGADLLAVVKGRGATTSVTDTSELERALAAARPGDTIRMAAGTYEPVVISRSGTASAPITLTGPKGAVITGSGKGYTVHLDGASHWQLVGFAVSGGGKGIMTDGSNGLLLDSLTVSDTGDEAVHFRGGSSNNTIQRSTIRNTGLNQPQFGEGVYVGSAKSNWKKYSGGQPDLSMNNRVVGNTFQRITAENVDVKEETGGTLITGNRFDGSAISGENFADSVVDVKGYDSTVTGNVTTGNAPALKNIIETHVITEPETSGCGNRIENNRVEGFRPAGELVAVDKKCE</sequence>
<protein>
    <submittedName>
        <fullName evidence="2">Right-handed parallel beta-helix repeat-containing protein</fullName>
    </submittedName>
</protein>
<accession>A0ABS9THD5</accession>
<dbReference type="InterPro" id="IPR011050">
    <property type="entry name" value="Pectin_lyase_fold/virulence"/>
</dbReference>
<evidence type="ECO:0000313" key="3">
    <source>
        <dbReference type="Proteomes" id="UP001299970"/>
    </source>
</evidence>
<dbReference type="EMBL" id="JAKXMK010000016">
    <property type="protein sequence ID" value="MCH6167960.1"/>
    <property type="molecule type" value="Genomic_DNA"/>
</dbReference>
<dbReference type="InterPro" id="IPR006626">
    <property type="entry name" value="PbH1"/>
</dbReference>
<proteinExistence type="predicted"/>